<evidence type="ECO:0000313" key="2">
    <source>
        <dbReference type="EMBL" id="TWT73253.1"/>
    </source>
</evidence>
<feature type="signal peptide" evidence="1">
    <location>
        <begin position="1"/>
        <end position="23"/>
    </location>
</feature>
<accession>A0A5C5YEJ7</accession>
<name>A0A5C5YEJ7_9BACT</name>
<dbReference type="Proteomes" id="UP000318053">
    <property type="component" value="Unassembled WGS sequence"/>
</dbReference>
<protein>
    <recommendedName>
        <fullName evidence="4">DUF4185 domain-containing protein</fullName>
    </recommendedName>
</protein>
<sequence length="464" mass="51609" precursor="true">MQKLVSLTVLVAGLWLAVRPIQADTSAGQPFEIQLVDQENGWPVPLVTLETTHHLTFVTDNAGLIAIDAPELLNREVFFHVRSDGYEVPADGFGYRGVRLQPTAGGSARIEVSRTMLAKRLGRLTGAGQFPHSQRLGKDLDWEESGVLGADSVQSTVHRGRRFWLWGDTTLAHYPLGIFDSSSATTKSQPLGSLKPPLRLTYDYFRDTNSLPRGVAKMPGSGPTWLSGYVSLPGRDGTSKLVACYAKIKPPLEAYERGLCVWNDEAEKFERLKVIWRKSEGGPSPTVFPQGHPTVWTDANDQQWVLMGDPLPTMKFPATFEAWQDPSSWQQLTPQETIAAAEDAVPVQPHSGSIAWNEFRQRWVSVFVQLHGEPSLLGEVWYAEADAPTGPWEDAIKVLTHEHYTFYNPRLHADLVETGSPVLLFEGTYTKEFSGNPVATPRYDYNQVLYRIDLDEIVGTPPAE</sequence>
<feature type="chain" id="PRO_5022738189" description="DUF4185 domain-containing protein" evidence="1">
    <location>
        <begin position="24"/>
        <end position="464"/>
    </location>
</feature>
<dbReference type="EMBL" id="SJPK01000003">
    <property type="protein sequence ID" value="TWT73253.1"/>
    <property type="molecule type" value="Genomic_DNA"/>
</dbReference>
<reference evidence="2 3" key="1">
    <citation type="submission" date="2019-02" db="EMBL/GenBank/DDBJ databases">
        <title>Deep-cultivation of Planctomycetes and their phenomic and genomic characterization uncovers novel biology.</title>
        <authorList>
            <person name="Wiegand S."/>
            <person name="Jogler M."/>
            <person name="Boedeker C."/>
            <person name="Pinto D."/>
            <person name="Vollmers J."/>
            <person name="Rivas-Marin E."/>
            <person name="Kohn T."/>
            <person name="Peeters S.H."/>
            <person name="Heuer A."/>
            <person name="Rast P."/>
            <person name="Oberbeckmann S."/>
            <person name="Bunk B."/>
            <person name="Jeske O."/>
            <person name="Meyerdierks A."/>
            <person name="Storesund J.E."/>
            <person name="Kallscheuer N."/>
            <person name="Luecker S."/>
            <person name="Lage O.M."/>
            <person name="Pohl T."/>
            <person name="Merkel B.J."/>
            <person name="Hornburger P."/>
            <person name="Mueller R.-W."/>
            <person name="Bruemmer F."/>
            <person name="Labrenz M."/>
            <person name="Spormann A.M."/>
            <person name="Op Den Camp H."/>
            <person name="Overmann J."/>
            <person name="Amann R."/>
            <person name="Jetten M.S.M."/>
            <person name="Mascher T."/>
            <person name="Medema M.H."/>
            <person name="Devos D.P."/>
            <person name="Kaster A.-K."/>
            <person name="Ovreas L."/>
            <person name="Rohde M."/>
            <person name="Galperin M.Y."/>
            <person name="Jogler C."/>
        </authorList>
    </citation>
    <scope>NUCLEOTIDE SEQUENCE [LARGE SCALE GENOMIC DNA]</scope>
    <source>
        <strain evidence="2 3">CA85</strain>
    </source>
</reference>
<evidence type="ECO:0000313" key="3">
    <source>
        <dbReference type="Proteomes" id="UP000318053"/>
    </source>
</evidence>
<dbReference type="RefSeq" id="WP_222435416.1">
    <property type="nucleotide sequence ID" value="NZ_SJPK01000003.1"/>
</dbReference>
<comment type="caution">
    <text evidence="2">The sequence shown here is derived from an EMBL/GenBank/DDBJ whole genome shotgun (WGS) entry which is preliminary data.</text>
</comment>
<proteinExistence type="predicted"/>
<keyword evidence="1" id="KW-0732">Signal</keyword>
<keyword evidence="3" id="KW-1185">Reference proteome</keyword>
<evidence type="ECO:0000256" key="1">
    <source>
        <dbReference type="SAM" id="SignalP"/>
    </source>
</evidence>
<gene>
    <name evidence="2" type="ORF">CA85_17210</name>
</gene>
<evidence type="ECO:0008006" key="4">
    <source>
        <dbReference type="Google" id="ProtNLM"/>
    </source>
</evidence>
<organism evidence="2 3">
    <name type="scientific">Allorhodopirellula solitaria</name>
    <dbReference type="NCBI Taxonomy" id="2527987"/>
    <lineage>
        <taxon>Bacteria</taxon>
        <taxon>Pseudomonadati</taxon>
        <taxon>Planctomycetota</taxon>
        <taxon>Planctomycetia</taxon>
        <taxon>Pirellulales</taxon>
        <taxon>Pirellulaceae</taxon>
        <taxon>Allorhodopirellula</taxon>
    </lineage>
</organism>
<dbReference type="AlphaFoldDB" id="A0A5C5YEJ7"/>